<dbReference type="Proteomes" id="UP000694892">
    <property type="component" value="Chromosome 8L"/>
</dbReference>
<evidence type="ECO:0000313" key="2">
    <source>
        <dbReference type="EMBL" id="OCT67199.1"/>
    </source>
</evidence>
<dbReference type="EMBL" id="CM004480">
    <property type="protein sequence ID" value="OCT67199.1"/>
    <property type="molecule type" value="Genomic_DNA"/>
</dbReference>
<proteinExistence type="predicted"/>
<protein>
    <submittedName>
        <fullName evidence="2">Uncharacterized protein</fullName>
    </submittedName>
</protein>
<feature type="region of interest" description="Disordered" evidence="1">
    <location>
        <begin position="1"/>
        <end position="49"/>
    </location>
</feature>
<dbReference type="AlphaFoldDB" id="A0A974C5T9"/>
<reference evidence="3" key="1">
    <citation type="journal article" date="2016" name="Nature">
        <title>Genome evolution in the allotetraploid frog Xenopus laevis.</title>
        <authorList>
            <person name="Session A.M."/>
            <person name="Uno Y."/>
            <person name="Kwon T."/>
            <person name="Chapman J.A."/>
            <person name="Toyoda A."/>
            <person name="Takahashi S."/>
            <person name="Fukui A."/>
            <person name="Hikosaka A."/>
            <person name="Suzuki A."/>
            <person name="Kondo M."/>
            <person name="van Heeringen S.J."/>
            <person name="Quigley I."/>
            <person name="Heinz S."/>
            <person name="Ogino H."/>
            <person name="Ochi H."/>
            <person name="Hellsten U."/>
            <person name="Lyons J.B."/>
            <person name="Simakov O."/>
            <person name="Putnam N."/>
            <person name="Stites J."/>
            <person name="Kuroki Y."/>
            <person name="Tanaka T."/>
            <person name="Michiue T."/>
            <person name="Watanabe M."/>
            <person name="Bogdanovic O."/>
            <person name="Lister R."/>
            <person name="Georgiou G."/>
            <person name="Paranjpe S.S."/>
            <person name="van Kruijsbergen I."/>
            <person name="Shu S."/>
            <person name="Carlson J."/>
            <person name="Kinoshita T."/>
            <person name="Ohta Y."/>
            <person name="Mawaribuchi S."/>
            <person name="Jenkins J."/>
            <person name="Grimwood J."/>
            <person name="Schmutz J."/>
            <person name="Mitros T."/>
            <person name="Mozaffari S.V."/>
            <person name="Suzuki Y."/>
            <person name="Haramoto Y."/>
            <person name="Yamamoto T.S."/>
            <person name="Takagi C."/>
            <person name="Heald R."/>
            <person name="Miller K."/>
            <person name="Haudenschild C."/>
            <person name="Kitzman J."/>
            <person name="Nakayama T."/>
            <person name="Izutsu Y."/>
            <person name="Robert J."/>
            <person name="Fortriede J."/>
            <person name="Burns K."/>
            <person name="Lotay V."/>
            <person name="Karimi K."/>
            <person name="Yasuoka Y."/>
            <person name="Dichmann D.S."/>
            <person name="Flajnik M.F."/>
            <person name="Houston D.W."/>
            <person name="Shendure J."/>
            <person name="DuPasquier L."/>
            <person name="Vize P.D."/>
            <person name="Zorn A.M."/>
            <person name="Ito M."/>
            <person name="Marcotte E.M."/>
            <person name="Wallingford J.B."/>
            <person name="Ito Y."/>
            <person name="Asashima M."/>
            <person name="Ueno N."/>
            <person name="Matsuda Y."/>
            <person name="Veenstra G.J."/>
            <person name="Fujiyama A."/>
            <person name="Harland R.M."/>
            <person name="Taira M."/>
            <person name="Rokhsar D.S."/>
        </authorList>
    </citation>
    <scope>NUCLEOTIDE SEQUENCE [LARGE SCALE GENOMIC DNA]</scope>
    <source>
        <strain evidence="3">J</strain>
    </source>
</reference>
<organism evidence="2 3">
    <name type="scientific">Xenopus laevis</name>
    <name type="common">African clawed frog</name>
    <dbReference type="NCBI Taxonomy" id="8355"/>
    <lineage>
        <taxon>Eukaryota</taxon>
        <taxon>Metazoa</taxon>
        <taxon>Chordata</taxon>
        <taxon>Craniata</taxon>
        <taxon>Vertebrata</taxon>
        <taxon>Euteleostomi</taxon>
        <taxon>Amphibia</taxon>
        <taxon>Batrachia</taxon>
        <taxon>Anura</taxon>
        <taxon>Pipoidea</taxon>
        <taxon>Pipidae</taxon>
        <taxon>Xenopodinae</taxon>
        <taxon>Xenopus</taxon>
        <taxon>Xenopus</taxon>
    </lineage>
</organism>
<evidence type="ECO:0000313" key="3">
    <source>
        <dbReference type="Proteomes" id="UP000694892"/>
    </source>
</evidence>
<sequence length="127" mass="13984">MHARPHLHPDRRPLSFPETDCNAGAPDSSKSSSSGQRRGQNQHLSPCSLPRTTLRLPLSFIPRSSPIDCLYAPPQHVTLLPFSLCEDLLQLSYPLSHLPCQGKMVTCRNSSLDRAFHTPGPVPCHAP</sequence>
<accession>A0A974C5T9</accession>
<gene>
    <name evidence="2" type="ORF">XELAEV_18038482mg</name>
</gene>
<evidence type="ECO:0000256" key="1">
    <source>
        <dbReference type="SAM" id="MobiDB-lite"/>
    </source>
</evidence>
<name>A0A974C5T9_XENLA</name>
<feature type="compositionally biased region" description="Polar residues" evidence="1">
    <location>
        <begin position="35"/>
        <end position="45"/>
    </location>
</feature>